<name>A0A7V7PQZ0_9HYPH</name>
<dbReference type="PANTHER" id="PTHR23508">
    <property type="entry name" value="CARBOXYLIC ACID TRANSPORTER PROTEIN HOMOLOG"/>
    <property type="match status" value="1"/>
</dbReference>
<sequence>MGILADIKAFDRDQRHTLIASYLGWTLDAFDFFLLVFVLKAIAEEFRVEVSAVSYAVFLTLAARPVGAFLFGLAADRYGRRPVLMANILLYSLLEFASGFSPNLTVLIVLRALYGVAMGGEWGIGASLTMETVPERSRGWVSGILQAGYPSGYLLASLVYLVLFPSIGWRGLFFVGVLPALLVVYVRRTVKESPAFERRRERAARPSFGAALRGNVPLLVWAVLLMTAFNFFSHGTQDVYPTFLEKQHQYSSYTVATIAVVYSIGAILGGLTFGAWSQRVGRRRAMVTAALLAMPVAWLWAYGGSPVLFAIGAFLMQFCVQGAWGVIPAHLNEVSPPELRGTFPGTAYQLGNLLAASNATIQTSLAEHWGNDYAAALFWTVLPGAVILALLAGFGTERRTADFTADARNAPAE</sequence>
<dbReference type="RefSeq" id="WP_150969014.1">
    <property type="nucleotide sequence ID" value="NZ_VZDO01000004.1"/>
</dbReference>
<feature type="transmembrane region" description="Helical" evidence="5">
    <location>
        <begin position="307"/>
        <end position="327"/>
    </location>
</feature>
<comment type="subcellular location">
    <subcellularLocation>
        <location evidence="1">Membrane</location>
        <topology evidence="1">Multi-pass membrane protein</topology>
    </subcellularLocation>
</comment>
<gene>
    <name evidence="7" type="ORF">F6X38_07715</name>
</gene>
<evidence type="ECO:0000256" key="3">
    <source>
        <dbReference type="ARBA" id="ARBA00022989"/>
    </source>
</evidence>
<dbReference type="InterPro" id="IPR011701">
    <property type="entry name" value="MFS"/>
</dbReference>
<dbReference type="PANTHER" id="PTHR23508:SF10">
    <property type="entry name" value="CARBOXYLIC ACID TRANSPORTER PROTEIN HOMOLOG"/>
    <property type="match status" value="1"/>
</dbReference>
<evidence type="ECO:0000256" key="4">
    <source>
        <dbReference type="ARBA" id="ARBA00023136"/>
    </source>
</evidence>
<keyword evidence="3 5" id="KW-1133">Transmembrane helix</keyword>
<proteinExistence type="predicted"/>
<dbReference type="EMBL" id="VZDO01000004">
    <property type="protein sequence ID" value="KAB0680862.1"/>
    <property type="molecule type" value="Genomic_DNA"/>
</dbReference>
<evidence type="ECO:0000259" key="6">
    <source>
        <dbReference type="PROSITE" id="PS50850"/>
    </source>
</evidence>
<feature type="transmembrane region" description="Helical" evidence="5">
    <location>
        <begin position="22"/>
        <end position="43"/>
    </location>
</feature>
<feature type="transmembrane region" description="Helical" evidence="5">
    <location>
        <begin position="252"/>
        <end position="273"/>
    </location>
</feature>
<dbReference type="InterPro" id="IPR036259">
    <property type="entry name" value="MFS_trans_sf"/>
</dbReference>
<reference evidence="7 8" key="1">
    <citation type="submission" date="2019-09" db="EMBL/GenBank/DDBJ databases">
        <title>YIM 132180 draft genome.</title>
        <authorList>
            <person name="Zhang K."/>
        </authorList>
    </citation>
    <scope>NUCLEOTIDE SEQUENCE [LARGE SCALE GENOMIC DNA]</scope>
    <source>
        <strain evidence="7 8">YIM 132180</strain>
    </source>
</reference>
<feature type="domain" description="Major facilitator superfamily (MFS) profile" evidence="6">
    <location>
        <begin position="17"/>
        <end position="400"/>
    </location>
</feature>
<evidence type="ECO:0000313" key="8">
    <source>
        <dbReference type="Proteomes" id="UP000432089"/>
    </source>
</evidence>
<evidence type="ECO:0000256" key="1">
    <source>
        <dbReference type="ARBA" id="ARBA00004141"/>
    </source>
</evidence>
<feature type="transmembrane region" description="Helical" evidence="5">
    <location>
        <begin position="55"/>
        <end position="75"/>
    </location>
</feature>
<dbReference type="GO" id="GO:0005886">
    <property type="term" value="C:plasma membrane"/>
    <property type="evidence" value="ECO:0007669"/>
    <property type="project" value="TreeGrafter"/>
</dbReference>
<feature type="transmembrane region" description="Helical" evidence="5">
    <location>
        <begin position="373"/>
        <end position="394"/>
    </location>
</feature>
<dbReference type="Gene3D" id="1.20.1250.20">
    <property type="entry name" value="MFS general substrate transporter like domains"/>
    <property type="match status" value="2"/>
</dbReference>
<dbReference type="CDD" id="cd17316">
    <property type="entry name" value="MFS_SV2_like"/>
    <property type="match status" value="1"/>
</dbReference>
<keyword evidence="8" id="KW-1185">Reference proteome</keyword>
<dbReference type="SUPFAM" id="SSF103473">
    <property type="entry name" value="MFS general substrate transporter"/>
    <property type="match status" value="1"/>
</dbReference>
<feature type="transmembrane region" description="Helical" evidence="5">
    <location>
        <begin position="82"/>
        <end position="100"/>
    </location>
</feature>
<protein>
    <submittedName>
        <fullName evidence="7">MFS transporter</fullName>
    </submittedName>
</protein>
<dbReference type="PROSITE" id="PS50850">
    <property type="entry name" value="MFS"/>
    <property type="match status" value="1"/>
</dbReference>
<dbReference type="Pfam" id="PF07690">
    <property type="entry name" value="MFS_1"/>
    <property type="match status" value="1"/>
</dbReference>
<evidence type="ECO:0000256" key="2">
    <source>
        <dbReference type="ARBA" id="ARBA00022692"/>
    </source>
</evidence>
<dbReference type="PROSITE" id="PS00217">
    <property type="entry name" value="SUGAR_TRANSPORT_2"/>
    <property type="match status" value="1"/>
</dbReference>
<keyword evidence="2 5" id="KW-0812">Transmembrane</keyword>
<organism evidence="7 8">
    <name type="scientific">Plantimonas leprariae</name>
    <dbReference type="NCBI Taxonomy" id="2615207"/>
    <lineage>
        <taxon>Bacteria</taxon>
        <taxon>Pseudomonadati</taxon>
        <taxon>Pseudomonadota</taxon>
        <taxon>Alphaproteobacteria</taxon>
        <taxon>Hyphomicrobiales</taxon>
        <taxon>Aurantimonadaceae</taxon>
        <taxon>Plantimonas</taxon>
    </lineage>
</organism>
<evidence type="ECO:0000313" key="7">
    <source>
        <dbReference type="EMBL" id="KAB0680862.1"/>
    </source>
</evidence>
<accession>A0A7V7PQZ0</accession>
<feature type="transmembrane region" description="Helical" evidence="5">
    <location>
        <begin position="167"/>
        <end position="186"/>
    </location>
</feature>
<dbReference type="Proteomes" id="UP000432089">
    <property type="component" value="Unassembled WGS sequence"/>
</dbReference>
<dbReference type="InterPro" id="IPR005829">
    <property type="entry name" value="Sugar_transporter_CS"/>
</dbReference>
<dbReference type="GO" id="GO:0046943">
    <property type="term" value="F:carboxylic acid transmembrane transporter activity"/>
    <property type="evidence" value="ECO:0007669"/>
    <property type="project" value="TreeGrafter"/>
</dbReference>
<feature type="transmembrane region" description="Helical" evidence="5">
    <location>
        <begin position="207"/>
        <end position="232"/>
    </location>
</feature>
<keyword evidence="4 5" id="KW-0472">Membrane</keyword>
<comment type="caution">
    <text evidence="7">The sequence shown here is derived from an EMBL/GenBank/DDBJ whole genome shotgun (WGS) entry which is preliminary data.</text>
</comment>
<dbReference type="InterPro" id="IPR020846">
    <property type="entry name" value="MFS_dom"/>
</dbReference>
<evidence type="ECO:0000256" key="5">
    <source>
        <dbReference type="SAM" id="Phobius"/>
    </source>
</evidence>
<dbReference type="AlphaFoldDB" id="A0A7V7PQZ0"/>